<evidence type="ECO:0000256" key="4">
    <source>
        <dbReference type="ARBA" id="ARBA00022519"/>
    </source>
</evidence>
<feature type="transmembrane region" description="Helical" evidence="10">
    <location>
        <begin position="20"/>
        <end position="41"/>
    </location>
</feature>
<dbReference type="Gene3D" id="3.30.420.270">
    <property type="match status" value="1"/>
</dbReference>
<dbReference type="Proteomes" id="UP000229044">
    <property type="component" value="Unassembled WGS sequence"/>
</dbReference>
<dbReference type="GO" id="GO:0015031">
    <property type="term" value="P:protein transport"/>
    <property type="evidence" value="ECO:0007669"/>
    <property type="project" value="InterPro"/>
</dbReference>
<dbReference type="Pfam" id="PF02472">
    <property type="entry name" value="ExbD"/>
    <property type="match status" value="1"/>
</dbReference>
<evidence type="ECO:0000256" key="10">
    <source>
        <dbReference type="HAMAP-Rule" id="MF_02203"/>
    </source>
</evidence>
<comment type="function">
    <text evidence="10">Part of the Tol-Pal system, which plays a role in outer membrane invagination during cell division and is important for maintaining outer membrane integrity.</text>
</comment>
<keyword evidence="4 10" id="KW-0997">Cell inner membrane</keyword>
<dbReference type="HAMAP" id="MF_02203">
    <property type="entry name" value="TolR"/>
    <property type="match status" value="1"/>
</dbReference>
<dbReference type="InterPro" id="IPR014168">
    <property type="entry name" value="Tol-Pal_TolR"/>
</dbReference>
<evidence type="ECO:0000313" key="12">
    <source>
        <dbReference type="Proteomes" id="UP000229044"/>
    </source>
</evidence>
<dbReference type="GO" id="GO:0005886">
    <property type="term" value="C:plasma membrane"/>
    <property type="evidence" value="ECO:0007669"/>
    <property type="project" value="UniProtKB-SubCell"/>
</dbReference>
<accession>A0A2G1VI15</accession>
<dbReference type="RefSeq" id="WP_099616498.1">
    <property type="nucleotide sequence ID" value="NZ_KZ319339.1"/>
</dbReference>
<dbReference type="PANTHER" id="PTHR30558:SF7">
    <property type="entry name" value="TOL-PAL SYSTEM PROTEIN TOLR"/>
    <property type="match status" value="1"/>
</dbReference>
<evidence type="ECO:0000256" key="3">
    <source>
        <dbReference type="ARBA" id="ARBA00022475"/>
    </source>
</evidence>
<gene>
    <name evidence="10 11" type="primary">tolR</name>
    <name evidence="11" type="ORF">CLH62_02125</name>
</gene>
<name>A0A2G1VI15_9GAMM</name>
<dbReference type="PANTHER" id="PTHR30558">
    <property type="entry name" value="EXBD MEMBRANE COMPONENT OF PMF-DRIVEN MACROMOLECULE IMPORT SYSTEM"/>
    <property type="match status" value="1"/>
</dbReference>
<comment type="subunit">
    <text evidence="10">The Tol-Pal system is composed of five core proteins: the inner membrane proteins TolA, TolQ and TolR, the periplasmic protein TolB and the outer membrane protein Pal. They form a network linking the inner and outer membranes and the peptidoglycan layer.</text>
</comment>
<comment type="caution">
    <text evidence="11">The sequence shown here is derived from an EMBL/GenBank/DDBJ whole genome shotgun (WGS) entry which is preliminary data.</text>
</comment>
<keyword evidence="9 10" id="KW-0131">Cell cycle</keyword>
<dbReference type="NCBIfam" id="TIGR02801">
    <property type="entry name" value="tolR"/>
    <property type="match status" value="1"/>
</dbReference>
<keyword evidence="3 10" id="KW-1003">Cell membrane</keyword>
<comment type="subcellular location">
    <subcellularLocation>
        <location evidence="10">Cell inner membrane</location>
        <topology evidence="10">Single-pass membrane protein</topology>
    </subcellularLocation>
    <subcellularLocation>
        <location evidence="1">Cell membrane</location>
        <topology evidence="1">Single-pass membrane protein</topology>
    </subcellularLocation>
</comment>
<evidence type="ECO:0000313" key="11">
    <source>
        <dbReference type="EMBL" id="PHQ26415.1"/>
    </source>
</evidence>
<keyword evidence="8 10" id="KW-0472">Membrane</keyword>
<comment type="similarity">
    <text evidence="2 10">Belongs to the ExbD/TolR family.</text>
</comment>
<dbReference type="GO" id="GO:0022857">
    <property type="term" value="F:transmembrane transporter activity"/>
    <property type="evidence" value="ECO:0007669"/>
    <property type="project" value="InterPro"/>
</dbReference>
<keyword evidence="5 10" id="KW-0132">Cell division</keyword>
<reference evidence="11 12" key="1">
    <citation type="submission" date="2017-09" db="EMBL/GenBank/DDBJ databases">
        <title>The draft genome sequences of Marinobacter guineae M3B.</title>
        <authorList>
            <person name="Cao J."/>
        </authorList>
    </citation>
    <scope>NUCLEOTIDE SEQUENCE [LARGE SCALE GENOMIC DNA]</scope>
    <source>
        <strain evidence="11 12">M3B</strain>
    </source>
</reference>
<keyword evidence="12" id="KW-1185">Reference proteome</keyword>
<dbReference type="AlphaFoldDB" id="A0A2G1VI15"/>
<evidence type="ECO:0000256" key="2">
    <source>
        <dbReference type="ARBA" id="ARBA00005811"/>
    </source>
</evidence>
<organism evidence="11 12">
    <name type="scientific">Marinobacter guineae</name>
    <dbReference type="NCBI Taxonomy" id="432303"/>
    <lineage>
        <taxon>Bacteria</taxon>
        <taxon>Pseudomonadati</taxon>
        <taxon>Pseudomonadota</taxon>
        <taxon>Gammaproteobacteria</taxon>
        <taxon>Pseudomonadales</taxon>
        <taxon>Marinobacteraceae</taxon>
        <taxon>Marinobacter</taxon>
    </lineage>
</organism>
<evidence type="ECO:0000256" key="9">
    <source>
        <dbReference type="ARBA" id="ARBA00023306"/>
    </source>
</evidence>
<proteinExistence type="inferred from homology"/>
<dbReference type="InterPro" id="IPR003400">
    <property type="entry name" value="ExbD"/>
</dbReference>
<evidence type="ECO:0000256" key="6">
    <source>
        <dbReference type="ARBA" id="ARBA00022692"/>
    </source>
</evidence>
<evidence type="ECO:0000256" key="7">
    <source>
        <dbReference type="ARBA" id="ARBA00022989"/>
    </source>
</evidence>
<evidence type="ECO:0000256" key="8">
    <source>
        <dbReference type="ARBA" id="ARBA00023136"/>
    </source>
</evidence>
<evidence type="ECO:0000256" key="5">
    <source>
        <dbReference type="ARBA" id="ARBA00022618"/>
    </source>
</evidence>
<protein>
    <recommendedName>
        <fullName evidence="10">Tol-Pal system protein TolR</fullName>
    </recommendedName>
</protein>
<evidence type="ECO:0000256" key="1">
    <source>
        <dbReference type="ARBA" id="ARBA00004162"/>
    </source>
</evidence>
<dbReference type="OrthoDB" id="9798629at2"/>
<keyword evidence="6 10" id="KW-0812">Transmembrane</keyword>
<dbReference type="GO" id="GO:0051301">
    <property type="term" value="P:cell division"/>
    <property type="evidence" value="ECO:0007669"/>
    <property type="project" value="UniProtKB-UniRule"/>
</dbReference>
<sequence>MKGMGMMPEQRRKPMSEINVVPYIDVMLVLLIIFMVTAPMLTQGVKVDLPETTADPIQADKDVESVIVSVDANGAYYVEVGDKGSDPMSLAEVREQIVKILSQRSSSEILVRGDEYVDYGTVVRLMAELQGAGASSIGLITESPRDDK</sequence>
<dbReference type="EMBL" id="NTFI01000001">
    <property type="protein sequence ID" value="PHQ26415.1"/>
    <property type="molecule type" value="Genomic_DNA"/>
</dbReference>
<keyword evidence="7 10" id="KW-1133">Transmembrane helix</keyword>